<dbReference type="Proteomes" id="UP001177212">
    <property type="component" value="Unassembled WGS sequence"/>
</dbReference>
<name>A0ABT9FC02_9GAMM</name>
<reference evidence="2" key="1">
    <citation type="submission" date="2023-07" db="EMBL/GenBank/DDBJ databases">
        <title>Genome content predicts the carbon catabolic preferences of heterotrophic bacteria.</title>
        <authorList>
            <person name="Gralka M."/>
        </authorList>
    </citation>
    <scope>NUCLEOTIDE SEQUENCE</scope>
    <source>
        <strain evidence="2">4G09</strain>
    </source>
</reference>
<keyword evidence="1" id="KW-0732">Signal</keyword>
<evidence type="ECO:0000313" key="3">
    <source>
        <dbReference type="Proteomes" id="UP001177212"/>
    </source>
</evidence>
<feature type="signal peptide" evidence="1">
    <location>
        <begin position="1"/>
        <end position="31"/>
    </location>
</feature>
<gene>
    <name evidence="2" type="ORF">Q8W34_06680</name>
</gene>
<accession>A0ABT9FC02</accession>
<comment type="caution">
    <text evidence="2">The sequence shown here is derived from an EMBL/GenBank/DDBJ whole genome shotgun (WGS) entry which is preliminary data.</text>
</comment>
<sequence>MNKTTRNTLIAFAGIAIAVSSCLIYQQSAHAKFNQVLEKRLNSFDVATGQETSYLYDSFSFNPFTQKVGVEQLQILVGNPQIMVVDIQQLDYNMDGQLNLKYLSAISTYGGAAKTIFASDNISAYYHEDGLGGMGATVDALYVTPSLYADYFSEQSLVLFQDIFANKALTVTASMKEFEKNKFVTSVNLNTNTGFDLNASVNYDVFEIDGVKGSSALPDSPISKDVLLNSFSFDITDNGFKDILINWGGNLGEPLPDQNEVFQAQLYDGLKSVFNEVWTAPSIPVDALNALNAFIRAGKGFEFKSEFKKPLSVDAVLEQFIGYPDVSIYENADVYFKVIENEKK</sequence>
<evidence type="ECO:0000256" key="1">
    <source>
        <dbReference type="SAM" id="SignalP"/>
    </source>
</evidence>
<dbReference type="PROSITE" id="PS51257">
    <property type="entry name" value="PROKAR_LIPOPROTEIN"/>
    <property type="match status" value="1"/>
</dbReference>
<protein>
    <recommendedName>
        <fullName evidence="4">DUF945 family protein</fullName>
    </recommendedName>
</protein>
<evidence type="ECO:0008006" key="4">
    <source>
        <dbReference type="Google" id="ProtNLM"/>
    </source>
</evidence>
<dbReference type="RefSeq" id="WP_305471593.1">
    <property type="nucleotide sequence ID" value="NZ_JAUYVT010000004.1"/>
</dbReference>
<organism evidence="2 3">
    <name type="scientific">Pseudoalteromonas marina</name>
    <dbReference type="NCBI Taxonomy" id="267375"/>
    <lineage>
        <taxon>Bacteria</taxon>
        <taxon>Pseudomonadati</taxon>
        <taxon>Pseudomonadota</taxon>
        <taxon>Gammaproteobacteria</taxon>
        <taxon>Alteromonadales</taxon>
        <taxon>Pseudoalteromonadaceae</taxon>
        <taxon>Pseudoalteromonas</taxon>
    </lineage>
</organism>
<keyword evidence="3" id="KW-1185">Reference proteome</keyword>
<dbReference type="EMBL" id="JAUYVT010000004">
    <property type="protein sequence ID" value="MDP2564312.1"/>
    <property type="molecule type" value="Genomic_DNA"/>
</dbReference>
<proteinExistence type="predicted"/>
<feature type="chain" id="PRO_5045959506" description="DUF945 family protein" evidence="1">
    <location>
        <begin position="32"/>
        <end position="344"/>
    </location>
</feature>
<evidence type="ECO:0000313" key="2">
    <source>
        <dbReference type="EMBL" id="MDP2564312.1"/>
    </source>
</evidence>